<evidence type="ECO:0000313" key="2">
    <source>
        <dbReference type="EMBL" id="KAL2831792.1"/>
    </source>
</evidence>
<organism evidence="2 3">
    <name type="scientific">Aspergillus cavernicola</name>
    <dbReference type="NCBI Taxonomy" id="176166"/>
    <lineage>
        <taxon>Eukaryota</taxon>
        <taxon>Fungi</taxon>
        <taxon>Dikarya</taxon>
        <taxon>Ascomycota</taxon>
        <taxon>Pezizomycotina</taxon>
        <taxon>Eurotiomycetes</taxon>
        <taxon>Eurotiomycetidae</taxon>
        <taxon>Eurotiales</taxon>
        <taxon>Aspergillaceae</taxon>
        <taxon>Aspergillus</taxon>
        <taxon>Aspergillus subgen. Nidulantes</taxon>
    </lineage>
</organism>
<gene>
    <name evidence="2" type="ORF">BDW59DRAFT_157747</name>
</gene>
<feature type="signal peptide" evidence="1">
    <location>
        <begin position="1"/>
        <end position="19"/>
    </location>
</feature>
<dbReference type="Proteomes" id="UP001610335">
    <property type="component" value="Unassembled WGS sequence"/>
</dbReference>
<name>A0ABR4IY54_9EURO</name>
<proteinExistence type="predicted"/>
<comment type="caution">
    <text evidence="2">The sequence shown here is derived from an EMBL/GenBank/DDBJ whole genome shotgun (WGS) entry which is preliminary data.</text>
</comment>
<accession>A0ABR4IY54</accession>
<keyword evidence="1" id="KW-0732">Signal</keyword>
<protein>
    <submittedName>
        <fullName evidence="2">Uncharacterized protein</fullName>
    </submittedName>
</protein>
<keyword evidence="3" id="KW-1185">Reference proteome</keyword>
<dbReference type="EMBL" id="JBFXLS010000008">
    <property type="protein sequence ID" value="KAL2831792.1"/>
    <property type="molecule type" value="Genomic_DNA"/>
</dbReference>
<evidence type="ECO:0000313" key="3">
    <source>
        <dbReference type="Proteomes" id="UP001610335"/>
    </source>
</evidence>
<sequence>MRFLILTLLLAIFATMASGHTVHCAGKAIAAPVDSFGRAINYLRWVESMDLHGPGGSLPSALRLDPNSCGEVYCREKTNIRWCNEDTKKDRTMLIKDIRQGASTIFNDCKITYRGKSVAGGVIDHPDKWTVIVQGDDKCK</sequence>
<evidence type="ECO:0000256" key="1">
    <source>
        <dbReference type="SAM" id="SignalP"/>
    </source>
</evidence>
<dbReference type="PANTHER" id="PTHR35605">
    <property type="entry name" value="ECP2 EFFECTOR PROTEIN DOMAIN-CONTAINING PROTEIN-RELATED"/>
    <property type="match status" value="1"/>
</dbReference>
<reference evidence="2 3" key="1">
    <citation type="submission" date="2024-07" db="EMBL/GenBank/DDBJ databases">
        <title>Section-level genome sequencing and comparative genomics of Aspergillus sections Usti and Cavernicolus.</title>
        <authorList>
            <consortium name="Lawrence Berkeley National Laboratory"/>
            <person name="Nybo J.L."/>
            <person name="Vesth T.C."/>
            <person name="Theobald S."/>
            <person name="Frisvad J.C."/>
            <person name="Larsen T.O."/>
            <person name="Kjaerboelling I."/>
            <person name="Rothschild-Mancinelli K."/>
            <person name="Lyhne E.K."/>
            <person name="Kogle M.E."/>
            <person name="Barry K."/>
            <person name="Clum A."/>
            <person name="Na H."/>
            <person name="Ledsgaard L."/>
            <person name="Lin J."/>
            <person name="Lipzen A."/>
            <person name="Kuo A."/>
            <person name="Riley R."/>
            <person name="Mondo S."/>
            <person name="LaButti K."/>
            <person name="Haridas S."/>
            <person name="Pangalinan J."/>
            <person name="Salamov A.A."/>
            <person name="Simmons B.A."/>
            <person name="Magnuson J.K."/>
            <person name="Chen J."/>
            <person name="Drula E."/>
            <person name="Henrissat B."/>
            <person name="Wiebenga A."/>
            <person name="Lubbers R.J."/>
            <person name="Gomes A.C."/>
            <person name="Makela M.R."/>
            <person name="Stajich J."/>
            <person name="Grigoriev I.V."/>
            <person name="Mortensen U.H."/>
            <person name="De vries R.P."/>
            <person name="Baker S.E."/>
            <person name="Andersen M.R."/>
        </authorList>
    </citation>
    <scope>NUCLEOTIDE SEQUENCE [LARGE SCALE GENOMIC DNA]</scope>
    <source>
        <strain evidence="2 3">CBS 600.67</strain>
    </source>
</reference>
<feature type="chain" id="PRO_5046067932" evidence="1">
    <location>
        <begin position="20"/>
        <end position="140"/>
    </location>
</feature>
<dbReference type="PANTHER" id="PTHR35605:SF1">
    <property type="entry name" value="ECP2 EFFECTOR PROTEIN DOMAIN-CONTAINING PROTEIN-RELATED"/>
    <property type="match status" value="1"/>
</dbReference>